<dbReference type="SUPFAM" id="SSF53756">
    <property type="entry name" value="UDP-Glycosyltransferase/glycogen phosphorylase"/>
    <property type="match status" value="1"/>
</dbReference>
<dbReference type="Proteomes" id="UP000887561">
    <property type="component" value="Unplaced"/>
</dbReference>
<name>A0A915M302_MELJA</name>
<evidence type="ECO:0000313" key="1">
    <source>
        <dbReference type="Proteomes" id="UP000887561"/>
    </source>
</evidence>
<proteinExistence type="predicted"/>
<dbReference type="AlphaFoldDB" id="A0A915M302"/>
<protein>
    <submittedName>
        <fullName evidence="2">Glucuronosyltransferase</fullName>
    </submittedName>
</protein>
<accession>A0A915M302</accession>
<dbReference type="WBParaSite" id="scaffold28882_cov233.g20703">
    <property type="protein sequence ID" value="scaffold28882_cov233.g20703"/>
    <property type="gene ID" value="scaffold28882_cov233.g20703"/>
</dbReference>
<reference evidence="2" key="1">
    <citation type="submission" date="2022-11" db="UniProtKB">
        <authorList>
            <consortium name="WormBaseParasite"/>
        </authorList>
    </citation>
    <scope>IDENTIFICATION</scope>
</reference>
<keyword evidence="1" id="KW-1185">Reference proteome</keyword>
<dbReference type="Gene3D" id="3.40.50.2000">
    <property type="entry name" value="Glycogen Phosphorylase B"/>
    <property type="match status" value="1"/>
</dbReference>
<evidence type="ECO:0000313" key="2">
    <source>
        <dbReference type="WBParaSite" id="scaffold28882_cov233.g20703"/>
    </source>
</evidence>
<organism evidence="1 2">
    <name type="scientific">Meloidogyne javanica</name>
    <name type="common">Root-knot nematode worm</name>
    <dbReference type="NCBI Taxonomy" id="6303"/>
    <lineage>
        <taxon>Eukaryota</taxon>
        <taxon>Metazoa</taxon>
        <taxon>Ecdysozoa</taxon>
        <taxon>Nematoda</taxon>
        <taxon>Chromadorea</taxon>
        <taxon>Rhabditida</taxon>
        <taxon>Tylenchina</taxon>
        <taxon>Tylenchomorpha</taxon>
        <taxon>Tylenchoidea</taxon>
        <taxon>Meloidogynidae</taxon>
        <taxon>Meloidogyninae</taxon>
        <taxon>Meloidogyne</taxon>
        <taxon>Meloidogyne incognita group</taxon>
    </lineage>
</organism>
<sequence length="166" mass="18949">NGCVVYVSFGSVNIDGDMEEGHFAKMISAFKSYSSCKFKVRVGEERPSDGNVDFVKGFINQQKSIYAGVPLICIPSSGDQFYISSLVEHLGIGIYIKAYVKNENEEFVENENFEQQLSYAIRNIIEIRSPHQYNTLHMRERILDDFDNDSELKNKETFLGKIREGI</sequence>